<reference evidence="4 5" key="1">
    <citation type="submission" date="2019-01" db="EMBL/GenBank/DDBJ databases">
        <authorList>
            <person name="Zhang S."/>
        </authorList>
    </citation>
    <scope>NUCLEOTIDE SEQUENCE [LARGE SCALE GENOMIC DNA]</scope>
    <source>
        <strain evidence="4 5">1626</strain>
    </source>
</reference>
<dbReference type="EMBL" id="SPUH01000001">
    <property type="protein sequence ID" value="TKS54403.1"/>
    <property type="molecule type" value="Genomic_DNA"/>
</dbReference>
<keyword evidence="5" id="KW-1185">Reference proteome</keyword>
<feature type="chain" id="PRO_5021212103" evidence="3">
    <location>
        <begin position="19"/>
        <end position="157"/>
    </location>
</feature>
<evidence type="ECO:0000313" key="5">
    <source>
        <dbReference type="Proteomes" id="UP000298681"/>
    </source>
</evidence>
<comment type="subcellular location">
    <subcellularLocation>
        <location evidence="1">Membrane</location>
    </subcellularLocation>
</comment>
<protein>
    <submittedName>
        <fullName evidence="4">Glycine zipper 2TM domain-containing protein</fullName>
    </submittedName>
</protein>
<sequence>MKTPLLLTTAAAAALALAGCATSPGYGSGYGSGGSYGGYNSANCRDCGTVTRIERRPDSSPNVAGPLIGGIVGAAAGREIARRNSDSDGRRNVATGAGAVAGAVAGNAIQNRTGGGNYYDVHVRLNDGRTVVMVQEDVSGLREGSSVQVRDGRAWAL</sequence>
<dbReference type="PANTHER" id="PTHR35603">
    <property type="match status" value="1"/>
</dbReference>
<dbReference type="RefSeq" id="WP_134673781.1">
    <property type="nucleotide sequence ID" value="NZ_SPUH01000001.1"/>
</dbReference>
<dbReference type="GO" id="GO:0016020">
    <property type="term" value="C:membrane"/>
    <property type="evidence" value="ECO:0007669"/>
    <property type="project" value="UniProtKB-SubCell"/>
</dbReference>
<evidence type="ECO:0000256" key="1">
    <source>
        <dbReference type="ARBA" id="ARBA00004370"/>
    </source>
</evidence>
<evidence type="ECO:0000313" key="4">
    <source>
        <dbReference type="EMBL" id="TKS54403.1"/>
    </source>
</evidence>
<evidence type="ECO:0000256" key="2">
    <source>
        <dbReference type="ARBA" id="ARBA00023136"/>
    </source>
</evidence>
<evidence type="ECO:0000256" key="3">
    <source>
        <dbReference type="SAM" id="SignalP"/>
    </source>
</evidence>
<comment type="caution">
    <text evidence="4">The sequence shown here is derived from an EMBL/GenBank/DDBJ whole genome shotgun (WGS) entry which is preliminary data.</text>
</comment>
<keyword evidence="2" id="KW-0472">Membrane</keyword>
<proteinExistence type="predicted"/>
<dbReference type="Proteomes" id="UP000298681">
    <property type="component" value="Unassembled WGS sequence"/>
</dbReference>
<dbReference type="PANTHER" id="PTHR35603:SF2">
    <property type="entry name" value="OUTER MEMBRANE LIPOPROTEIN"/>
    <property type="match status" value="1"/>
</dbReference>
<feature type="signal peptide" evidence="3">
    <location>
        <begin position="1"/>
        <end position="18"/>
    </location>
</feature>
<dbReference type="PROSITE" id="PS51257">
    <property type="entry name" value="PROKAR_LIPOPROTEIN"/>
    <property type="match status" value="1"/>
</dbReference>
<gene>
    <name evidence="4" type="ORF">E4582_06205</name>
</gene>
<organism evidence="4 5">
    <name type="scientific">Luteimonas yindakuii</name>
    <dbReference type="NCBI Taxonomy" id="2565782"/>
    <lineage>
        <taxon>Bacteria</taxon>
        <taxon>Pseudomonadati</taxon>
        <taxon>Pseudomonadota</taxon>
        <taxon>Gammaproteobacteria</taxon>
        <taxon>Lysobacterales</taxon>
        <taxon>Lysobacteraceae</taxon>
        <taxon>Luteimonas</taxon>
    </lineage>
</organism>
<keyword evidence="3" id="KW-0732">Signal</keyword>
<dbReference type="InterPro" id="IPR051407">
    <property type="entry name" value="Bact_OM_lipoprot/Surf_antigen"/>
</dbReference>
<accession>A0A4Z1RE02</accession>
<dbReference type="AlphaFoldDB" id="A0A4Z1RE02"/>
<name>A0A4Z1RE02_9GAMM</name>